<dbReference type="Gene3D" id="1.10.238.10">
    <property type="entry name" value="EF-hand"/>
    <property type="match status" value="1"/>
</dbReference>
<dbReference type="InterPro" id="IPR002048">
    <property type="entry name" value="EF_hand_dom"/>
</dbReference>
<feature type="compositionally biased region" description="Basic and acidic residues" evidence="4">
    <location>
        <begin position="238"/>
        <end position="257"/>
    </location>
</feature>
<evidence type="ECO:0000256" key="1">
    <source>
        <dbReference type="ARBA" id="ARBA00022723"/>
    </source>
</evidence>
<dbReference type="SUPFAM" id="SSF47473">
    <property type="entry name" value="EF-hand"/>
    <property type="match status" value="1"/>
</dbReference>
<dbReference type="SMART" id="SM00054">
    <property type="entry name" value="EFh"/>
    <property type="match status" value="3"/>
</dbReference>
<feature type="region of interest" description="Disordered" evidence="4">
    <location>
        <begin position="319"/>
        <end position="344"/>
    </location>
</feature>
<name>A0A7J6RF16_PEROL</name>
<dbReference type="PANTHER" id="PTHR45942">
    <property type="entry name" value="PROTEIN PHOSPATASE 3 REGULATORY SUBUNIT B ALPHA ISOFORM TYPE 1"/>
    <property type="match status" value="1"/>
</dbReference>
<dbReference type="Proteomes" id="UP000574390">
    <property type="component" value="Unassembled WGS sequence"/>
</dbReference>
<feature type="domain" description="EF-hand" evidence="5">
    <location>
        <begin position="98"/>
        <end position="133"/>
    </location>
</feature>
<dbReference type="AlphaFoldDB" id="A0A7J6RF16"/>
<evidence type="ECO:0000313" key="6">
    <source>
        <dbReference type="EMBL" id="KAF4718941.1"/>
    </source>
</evidence>
<dbReference type="InterPro" id="IPR018247">
    <property type="entry name" value="EF_Hand_1_Ca_BS"/>
</dbReference>
<organism evidence="6 7">
    <name type="scientific">Perkinsus olseni</name>
    <name type="common">Perkinsus atlanticus</name>
    <dbReference type="NCBI Taxonomy" id="32597"/>
    <lineage>
        <taxon>Eukaryota</taxon>
        <taxon>Sar</taxon>
        <taxon>Alveolata</taxon>
        <taxon>Perkinsozoa</taxon>
        <taxon>Perkinsea</taxon>
        <taxon>Perkinsida</taxon>
        <taxon>Perkinsidae</taxon>
        <taxon>Perkinsus</taxon>
    </lineage>
</organism>
<dbReference type="EMBL" id="JABANM010022823">
    <property type="protein sequence ID" value="KAF4718941.1"/>
    <property type="molecule type" value="Genomic_DNA"/>
</dbReference>
<protein>
    <recommendedName>
        <fullName evidence="5">EF-hand domain-containing protein</fullName>
    </recommendedName>
</protein>
<dbReference type="InterPro" id="IPR011992">
    <property type="entry name" value="EF-hand-dom_pair"/>
</dbReference>
<dbReference type="PROSITE" id="PS50222">
    <property type="entry name" value="EF_HAND_2"/>
    <property type="match status" value="1"/>
</dbReference>
<evidence type="ECO:0000256" key="4">
    <source>
        <dbReference type="SAM" id="MobiDB-lite"/>
    </source>
</evidence>
<dbReference type="GO" id="GO:0005509">
    <property type="term" value="F:calcium ion binding"/>
    <property type="evidence" value="ECO:0007669"/>
    <property type="project" value="InterPro"/>
</dbReference>
<evidence type="ECO:0000313" key="7">
    <source>
        <dbReference type="Proteomes" id="UP000574390"/>
    </source>
</evidence>
<evidence type="ECO:0000256" key="2">
    <source>
        <dbReference type="ARBA" id="ARBA00022737"/>
    </source>
</evidence>
<gene>
    <name evidence="6" type="ORF">FOZ62_021141</name>
</gene>
<keyword evidence="3" id="KW-0106">Calcium</keyword>
<dbReference type="PROSITE" id="PS00018">
    <property type="entry name" value="EF_HAND_1"/>
    <property type="match status" value="1"/>
</dbReference>
<keyword evidence="1" id="KW-0479">Metal-binding</keyword>
<evidence type="ECO:0000259" key="5">
    <source>
        <dbReference type="PROSITE" id="PS50222"/>
    </source>
</evidence>
<proteinExistence type="predicted"/>
<keyword evidence="2" id="KW-0677">Repeat</keyword>
<sequence>MGQRLPLPPIEHRSKQILSHYRIRKAEMEKLWEVFTSIDRDRNGFWTLAECFILAKEQTNSTVAPLIHSLFYFADRGNDGNLSFDDFIVSFTSFCALSREEVLQFFFIVVDSDRNGYVSKSELKEFFAYRPPGVDSAPVFPLNNKRALGLFRDGHWERLHFDDFAELADTFPNITFPAFHLQELVRKKLLGLQFWENWDDERVLKMQQDADLASDKTQTDQPGRATMKDILEYSTRKITENVDPTVKKPTDGEDHGEGSTQETVTREKDEAMAKNPLLNLIRNPTCAYHVPYVTEEFRRLQEEARKLEKDKQKRQLLAELNIPEGAGMDDYSISGASEDWSPDV</sequence>
<accession>A0A7J6RF16</accession>
<evidence type="ECO:0000256" key="3">
    <source>
        <dbReference type="ARBA" id="ARBA00022837"/>
    </source>
</evidence>
<comment type="caution">
    <text evidence="6">The sequence shown here is derived from an EMBL/GenBank/DDBJ whole genome shotgun (WGS) entry which is preliminary data.</text>
</comment>
<feature type="region of interest" description="Disordered" evidence="4">
    <location>
        <begin position="238"/>
        <end position="269"/>
    </location>
</feature>
<reference evidence="6 7" key="1">
    <citation type="submission" date="2020-04" db="EMBL/GenBank/DDBJ databases">
        <title>Perkinsus olseni comparative genomics.</title>
        <authorList>
            <person name="Bogema D.R."/>
        </authorList>
    </citation>
    <scope>NUCLEOTIDE SEQUENCE [LARGE SCALE GENOMIC DNA]</scope>
    <source>
        <strain evidence="6">ATCC PRA-205</strain>
    </source>
</reference>